<comment type="caution">
    <text evidence="7">The sequence shown here is derived from an EMBL/GenBank/DDBJ whole genome shotgun (WGS) entry which is preliminary data.</text>
</comment>
<reference evidence="7" key="1">
    <citation type="submission" date="2022-02" db="EMBL/GenBank/DDBJ databases">
        <title>Emergence and expansion in Europe of a Vibrio aestuarianus clonal complex pathogenic for oysters.</title>
        <authorList>
            <person name="Mesnil A."/>
            <person name="Travers M.-A."/>
        </authorList>
    </citation>
    <scope>NUCLEOTIDE SEQUENCE</scope>
    <source>
        <strain evidence="7">19_064_15T1</strain>
    </source>
</reference>
<keyword evidence="7" id="KW-0378">Hydrolase</keyword>
<comment type="similarity">
    <text evidence="1">Belongs to the type-I restriction system S methylase family.</text>
</comment>
<dbReference type="PANTHER" id="PTHR43140:SF1">
    <property type="entry name" value="TYPE I RESTRICTION ENZYME ECOKI SPECIFICITY SUBUNIT"/>
    <property type="match status" value="1"/>
</dbReference>
<dbReference type="GO" id="GO:0009307">
    <property type="term" value="P:DNA restriction-modification system"/>
    <property type="evidence" value="ECO:0007669"/>
    <property type="project" value="UniProtKB-KW"/>
</dbReference>
<keyword evidence="4" id="KW-0175">Coiled coil</keyword>
<dbReference type="PANTHER" id="PTHR43140">
    <property type="entry name" value="TYPE-1 RESTRICTION ENZYME ECOKI SPECIFICITY PROTEIN"/>
    <property type="match status" value="1"/>
</dbReference>
<evidence type="ECO:0000313" key="7">
    <source>
        <dbReference type="EMBL" id="MDE1345588.1"/>
    </source>
</evidence>
<dbReference type="EC" id="3.1.21.-" evidence="7"/>
<feature type="compositionally biased region" description="Basic and acidic residues" evidence="5">
    <location>
        <begin position="444"/>
        <end position="455"/>
    </location>
</feature>
<feature type="domain" description="Type I restriction modification DNA specificity" evidence="6">
    <location>
        <begin position="291"/>
        <end position="403"/>
    </location>
</feature>
<keyword evidence="3" id="KW-0238">DNA-binding</keyword>
<dbReference type="EMBL" id="JAKNAX010000007">
    <property type="protein sequence ID" value="MDE1345588.1"/>
    <property type="molecule type" value="Genomic_DNA"/>
</dbReference>
<protein>
    <submittedName>
        <fullName evidence="7">Restriction endonuclease subunit S</fullName>
        <ecNumber evidence="7">3.1.21.-</ecNumber>
    </submittedName>
</protein>
<evidence type="ECO:0000256" key="3">
    <source>
        <dbReference type="ARBA" id="ARBA00023125"/>
    </source>
</evidence>
<keyword evidence="7" id="KW-0540">Nuclease</keyword>
<evidence type="ECO:0000313" key="8">
    <source>
        <dbReference type="Proteomes" id="UP001140978"/>
    </source>
</evidence>
<dbReference type="AlphaFoldDB" id="A0A9X4F5S6"/>
<evidence type="ECO:0000256" key="5">
    <source>
        <dbReference type="SAM" id="MobiDB-lite"/>
    </source>
</evidence>
<dbReference type="GO" id="GO:0004519">
    <property type="term" value="F:endonuclease activity"/>
    <property type="evidence" value="ECO:0007669"/>
    <property type="project" value="UniProtKB-KW"/>
</dbReference>
<name>A0A9X4F5S6_9VIBR</name>
<dbReference type="RefSeq" id="WP_274675932.1">
    <property type="nucleotide sequence ID" value="NZ_JAKNAX010000007.1"/>
</dbReference>
<keyword evidence="7" id="KW-0255">Endonuclease</keyword>
<dbReference type="GO" id="GO:0003677">
    <property type="term" value="F:DNA binding"/>
    <property type="evidence" value="ECO:0007669"/>
    <property type="project" value="UniProtKB-KW"/>
</dbReference>
<accession>A0A9X4F5S6</accession>
<evidence type="ECO:0000256" key="2">
    <source>
        <dbReference type="ARBA" id="ARBA00022747"/>
    </source>
</evidence>
<dbReference type="InterPro" id="IPR044946">
    <property type="entry name" value="Restrct_endonuc_typeI_TRD_sf"/>
</dbReference>
<gene>
    <name evidence="7" type="ORF">L9X51_03910</name>
</gene>
<dbReference type="InterPro" id="IPR051212">
    <property type="entry name" value="Type-I_RE_S_subunit"/>
</dbReference>
<feature type="region of interest" description="Disordered" evidence="5">
    <location>
        <begin position="444"/>
        <end position="470"/>
    </location>
</feature>
<dbReference type="InterPro" id="IPR000055">
    <property type="entry name" value="Restrct_endonuc_typeI_TRD"/>
</dbReference>
<keyword evidence="2" id="KW-0680">Restriction system</keyword>
<dbReference type="Gene3D" id="3.90.220.20">
    <property type="entry name" value="DNA methylase specificity domains"/>
    <property type="match status" value="2"/>
</dbReference>
<dbReference type="GO" id="GO:0016787">
    <property type="term" value="F:hydrolase activity"/>
    <property type="evidence" value="ECO:0007669"/>
    <property type="project" value="UniProtKB-KW"/>
</dbReference>
<evidence type="ECO:0000256" key="4">
    <source>
        <dbReference type="SAM" id="Coils"/>
    </source>
</evidence>
<proteinExistence type="inferred from homology"/>
<dbReference type="Proteomes" id="UP001140978">
    <property type="component" value="Unassembled WGS sequence"/>
</dbReference>
<evidence type="ECO:0000256" key="1">
    <source>
        <dbReference type="ARBA" id="ARBA00010923"/>
    </source>
</evidence>
<dbReference type="SUPFAM" id="SSF116734">
    <property type="entry name" value="DNA methylase specificity domain"/>
    <property type="match status" value="2"/>
</dbReference>
<sequence>MSELPKGWTKASFDLAGDYTDYVSNGSFASLKENVTQTDVEDFAILLRLKDFNNSFSGDFKYITESSYNYLSKSKLEPGDLFLSNVGAPGKTFIIPDLKMPMSLAPNGIRVRASSITSNKYLHYFISSPVGGELIDSITGGNAQQKFNKTALKKSELPLAPLNEQIRIANKLDSILAKVDKAQARLDKIPAILKRFRQSVLAAATSGELTKEWREELGNEWSNNVFTVEQIAKKEKYSLGIGPFGSNLKVADYRSEGHPLVFVREIRARQFGGADTKFVEHDKFTELAAHRVKPGNILITKMGDPPGDVAIYPDDCAEAVITSDCIKLDVNEELINKQFVFHYMQSEHFQSQMRAITAGVAQQKVNLKNFKALTLLAPTMDEQIEINRIISGLMDRADKVEKQYLDAKARLDRLTQSILAKAFRGELVPQDPNDEPAEKLLERILAEKEQSEPKKTTRKRTTNAKTAEKE</sequence>
<dbReference type="Pfam" id="PF01420">
    <property type="entry name" value="Methylase_S"/>
    <property type="match status" value="2"/>
</dbReference>
<feature type="domain" description="Type I restriction modification DNA specificity" evidence="6">
    <location>
        <begin position="50"/>
        <end position="189"/>
    </location>
</feature>
<organism evidence="7 8">
    <name type="scientific">Vibrio aestuarianus</name>
    <dbReference type="NCBI Taxonomy" id="28171"/>
    <lineage>
        <taxon>Bacteria</taxon>
        <taxon>Pseudomonadati</taxon>
        <taxon>Pseudomonadota</taxon>
        <taxon>Gammaproteobacteria</taxon>
        <taxon>Vibrionales</taxon>
        <taxon>Vibrionaceae</taxon>
        <taxon>Vibrio</taxon>
    </lineage>
</organism>
<feature type="coiled-coil region" evidence="4">
    <location>
        <begin position="390"/>
        <end position="417"/>
    </location>
</feature>
<evidence type="ECO:0000259" key="6">
    <source>
        <dbReference type="Pfam" id="PF01420"/>
    </source>
</evidence>